<evidence type="ECO:0000256" key="1">
    <source>
        <dbReference type="SAM" id="MobiDB-lite"/>
    </source>
</evidence>
<feature type="region of interest" description="Disordered" evidence="1">
    <location>
        <begin position="1"/>
        <end position="116"/>
    </location>
</feature>
<reference evidence="2 3" key="1">
    <citation type="submission" date="2019-04" db="EMBL/GenBank/DDBJ databases">
        <title>An improved genome assembly and genetic linkage map for asparagus bean, Vigna unguiculata ssp. sesquipedialis.</title>
        <authorList>
            <person name="Xia Q."/>
            <person name="Zhang R."/>
            <person name="Dong Y."/>
        </authorList>
    </citation>
    <scope>NUCLEOTIDE SEQUENCE [LARGE SCALE GENOMIC DNA]</scope>
    <source>
        <tissue evidence="2">Leaf</tissue>
    </source>
</reference>
<evidence type="ECO:0000313" key="3">
    <source>
        <dbReference type="Proteomes" id="UP000501690"/>
    </source>
</evidence>
<name>A0A4D6NQE7_VIGUN</name>
<dbReference type="AlphaFoldDB" id="A0A4D6NQE7"/>
<sequence>MLAAHGHHQTPQAESRPPLTKEPSRLMLAAHGHQQTPQAESRAPLTKDPSRPIYVSNARPPTKHPKPRAEPMASKDKSAPRQGCQRYTASIKRPRPSTNLHTPGHLKPDGPQSVAT</sequence>
<proteinExistence type="predicted"/>
<evidence type="ECO:0000313" key="2">
    <source>
        <dbReference type="EMBL" id="QCE14749.1"/>
    </source>
</evidence>
<protein>
    <submittedName>
        <fullName evidence="2">Uncharacterized protein</fullName>
    </submittedName>
</protein>
<accession>A0A4D6NQE7</accession>
<dbReference type="Proteomes" id="UP000501690">
    <property type="component" value="Linkage Group LG11"/>
</dbReference>
<dbReference type="EMBL" id="CP039355">
    <property type="protein sequence ID" value="QCE14749.1"/>
    <property type="molecule type" value="Genomic_DNA"/>
</dbReference>
<gene>
    <name evidence="2" type="ORF">DEO72_LG11g1754</name>
</gene>
<feature type="compositionally biased region" description="Basic and acidic residues" evidence="1">
    <location>
        <begin position="67"/>
        <end position="79"/>
    </location>
</feature>
<keyword evidence="3" id="KW-1185">Reference proteome</keyword>
<organism evidence="2 3">
    <name type="scientific">Vigna unguiculata</name>
    <name type="common">Cowpea</name>
    <dbReference type="NCBI Taxonomy" id="3917"/>
    <lineage>
        <taxon>Eukaryota</taxon>
        <taxon>Viridiplantae</taxon>
        <taxon>Streptophyta</taxon>
        <taxon>Embryophyta</taxon>
        <taxon>Tracheophyta</taxon>
        <taxon>Spermatophyta</taxon>
        <taxon>Magnoliopsida</taxon>
        <taxon>eudicotyledons</taxon>
        <taxon>Gunneridae</taxon>
        <taxon>Pentapetalae</taxon>
        <taxon>rosids</taxon>
        <taxon>fabids</taxon>
        <taxon>Fabales</taxon>
        <taxon>Fabaceae</taxon>
        <taxon>Papilionoideae</taxon>
        <taxon>50 kb inversion clade</taxon>
        <taxon>NPAAA clade</taxon>
        <taxon>indigoferoid/millettioid clade</taxon>
        <taxon>Phaseoleae</taxon>
        <taxon>Vigna</taxon>
    </lineage>
</organism>